<evidence type="ECO:0000256" key="3">
    <source>
        <dbReference type="ARBA" id="ARBA00001954"/>
    </source>
</evidence>
<evidence type="ECO:0000256" key="4">
    <source>
        <dbReference type="ARBA" id="ARBA00002713"/>
    </source>
</evidence>
<evidence type="ECO:0000256" key="8">
    <source>
        <dbReference type="ARBA" id="ARBA00023004"/>
    </source>
</evidence>
<dbReference type="GO" id="GO:0008927">
    <property type="term" value="F:mannonate dehydratase activity"/>
    <property type="evidence" value="ECO:0007669"/>
    <property type="project" value="UniProtKB-EC"/>
</dbReference>
<dbReference type="InterPro" id="IPR004628">
    <property type="entry name" value="Man_deHydtase"/>
</dbReference>
<comment type="pathway">
    <text evidence="5">Carbohydrate metabolism; pentose and glucuronate interconversion.</text>
</comment>
<evidence type="ECO:0000256" key="7">
    <source>
        <dbReference type="ARBA" id="ARBA00012927"/>
    </source>
</evidence>
<reference evidence="11 12" key="1">
    <citation type="submission" date="2024-09" db="EMBL/GenBank/DDBJ databases">
        <authorList>
            <person name="Sun Q."/>
            <person name="Mori K."/>
        </authorList>
    </citation>
    <scope>NUCLEOTIDE SEQUENCE [LARGE SCALE GENOMIC DNA]</scope>
    <source>
        <strain evidence="11 12">TBRC 5777</strain>
    </source>
</reference>
<comment type="catalytic activity">
    <reaction evidence="1">
        <text>D-mannonate = 2-dehydro-3-deoxy-D-gluconate + H2O</text>
        <dbReference type="Rhea" id="RHEA:20097"/>
        <dbReference type="ChEBI" id="CHEBI:15377"/>
        <dbReference type="ChEBI" id="CHEBI:17767"/>
        <dbReference type="ChEBI" id="CHEBI:57990"/>
        <dbReference type="EC" id="4.2.1.8"/>
    </reaction>
</comment>
<evidence type="ECO:0000256" key="5">
    <source>
        <dbReference type="ARBA" id="ARBA00004892"/>
    </source>
</evidence>
<comment type="cofactor">
    <cofactor evidence="3">
        <name>Fe(2+)</name>
        <dbReference type="ChEBI" id="CHEBI:29033"/>
    </cofactor>
</comment>
<evidence type="ECO:0000256" key="10">
    <source>
        <dbReference type="ARBA" id="ARBA00023239"/>
    </source>
</evidence>
<dbReference type="SUPFAM" id="SSF51658">
    <property type="entry name" value="Xylose isomerase-like"/>
    <property type="match status" value="1"/>
</dbReference>
<sequence length="339" mass="37964">MLLGTQVPARDDDDYRVMAQLGIQHICADPPGNPDTWSLEVLQGLRDKLAGFGLSLDMVQLPLPSKPIERQTHPDILGAGPDRDRQIDAVCRLIERVAAAGIPAVKYNLNIIGIPRTPLEPSRGGAMSEAFRWELADHDAPLSPVGRLSEEENWERIDYFLERVVPVAESNRVRLACHPHDPYTPPGYRGVTRVLGTVDGLKRFVQMRESPYHGLNFCQGTVGEMLDDPRREVGEVIRWFGERKKIFNVHFRNIRGGKLSFMETFPEDGDMDMWESLKLYHEVGYEYMIMPDHVPRISGRDPQGTAFAFCYGYIAGLLQARGIMPPRDAGTGARAGQGS</sequence>
<dbReference type="EC" id="4.2.1.8" evidence="7"/>
<keyword evidence="9" id="KW-0464">Manganese</keyword>
<comment type="similarity">
    <text evidence="6">Belongs to the mannonate dehydratase family.</text>
</comment>
<keyword evidence="8" id="KW-0408">Iron</keyword>
<dbReference type="Proteomes" id="UP001589865">
    <property type="component" value="Unassembled WGS sequence"/>
</dbReference>
<dbReference type="RefSeq" id="WP_377046575.1">
    <property type="nucleotide sequence ID" value="NZ_JBHLUN010000017.1"/>
</dbReference>
<dbReference type="Gene3D" id="3.20.20.150">
    <property type="entry name" value="Divalent-metal-dependent TIM barrel enzymes"/>
    <property type="match status" value="1"/>
</dbReference>
<comment type="cofactor">
    <cofactor evidence="2">
        <name>Mn(2+)</name>
        <dbReference type="ChEBI" id="CHEBI:29035"/>
    </cofactor>
</comment>
<evidence type="ECO:0000313" key="11">
    <source>
        <dbReference type="EMBL" id="MFC0410821.1"/>
    </source>
</evidence>
<evidence type="ECO:0000313" key="12">
    <source>
        <dbReference type="Proteomes" id="UP001589865"/>
    </source>
</evidence>
<comment type="caution">
    <text evidence="11">The sequence shown here is derived from an EMBL/GenBank/DDBJ whole genome shotgun (WGS) entry which is preliminary data.</text>
</comment>
<evidence type="ECO:0000256" key="1">
    <source>
        <dbReference type="ARBA" id="ARBA00001794"/>
    </source>
</evidence>
<evidence type="ECO:0000256" key="9">
    <source>
        <dbReference type="ARBA" id="ARBA00023211"/>
    </source>
</evidence>
<keyword evidence="10 11" id="KW-0456">Lyase</keyword>
<dbReference type="EMBL" id="JBHLUN010000017">
    <property type="protein sequence ID" value="MFC0410821.1"/>
    <property type="molecule type" value="Genomic_DNA"/>
</dbReference>
<dbReference type="PANTHER" id="PTHR30387:SF2">
    <property type="entry name" value="MANNONATE DEHYDRATASE"/>
    <property type="match status" value="1"/>
</dbReference>
<keyword evidence="12" id="KW-1185">Reference proteome</keyword>
<protein>
    <recommendedName>
        <fullName evidence="7">mannonate dehydratase</fullName>
        <ecNumber evidence="7">4.2.1.8</ecNumber>
    </recommendedName>
</protein>
<evidence type="ECO:0000256" key="6">
    <source>
        <dbReference type="ARBA" id="ARBA00007389"/>
    </source>
</evidence>
<organism evidence="11 12">
    <name type="scientific">Roseomonas elaeocarpi</name>
    <dbReference type="NCBI Taxonomy" id="907779"/>
    <lineage>
        <taxon>Bacteria</taxon>
        <taxon>Pseudomonadati</taxon>
        <taxon>Pseudomonadota</taxon>
        <taxon>Alphaproteobacteria</taxon>
        <taxon>Acetobacterales</taxon>
        <taxon>Roseomonadaceae</taxon>
        <taxon>Roseomonas</taxon>
    </lineage>
</organism>
<gene>
    <name evidence="11" type="ORF">ACFFGY_21440</name>
</gene>
<dbReference type="Pfam" id="PF03786">
    <property type="entry name" value="UxuA"/>
    <property type="match status" value="1"/>
</dbReference>
<accession>A0ABV6K2M9</accession>
<name>A0ABV6K2M9_9PROT</name>
<comment type="function">
    <text evidence="4">Catalyzes the dehydration of D-mannonate.</text>
</comment>
<proteinExistence type="inferred from homology"/>
<dbReference type="PANTHER" id="PTHR30387">
    <property type="entry name" value="MANNONATE DEHYDRATASE"/>
    <property type="match status" value="1"/>
</dbReference>
<dbReference type="InterPro" id="IPR036237">
    <property type="entry name" value="Xyl_isomerase-like_sf"/>
</dbReference>
<evidence type="ECO:0000256" key="2">
    <source>
        <dbReference type="ARBA" id="ARBA00001936"/>
    </source>
</evidence>